<evidence type="ECO:0000313" key="6">
    <source>
        <dbReference type="EMBL" id="QWT49752.1"/>
    </source>
</evidence>
<evidence type="ECO:0000259" key="4">
    <source>
        <dbReference type="Pfam" id="PF00593"/>
    </source>
</evidence>
<evidence type="ECO:0000256" key="1">
    <source>
        <dbReference type="PROSITE-ProRule" id="PRU01360"/>
    </source>
</evidence>
<keyword evidence="1" id="KW-0812">Transmembrane</keyword>
<dbReference type="Pfam" id="PF00593">
    <property type="entry name" value="TonB_dep_Rec_b-barrel"/>
    <property type="match status" value="1"/>
</dbReference>
<keyword evidence="2" id="KW-0798">TonB box</keyword>
<keyword evidence="7" id="KW-1185">Reference proteome</keyword>
<keyword evidence="1" id="KW-0813">Transport</keyword>
<proteinExistence type="inferred from homology"/>
<dbReference type="GO" id="GO:0044718">
    <property type="term" value="P:siderophore transmembrane transport"/>
    <property type="evidence" value="ECO:0007669"/>
    <property type="project" value="TreeGrafter"/>
</dbReference>
<comment type="subcellular location">
    <subcellularLocation>
        <location evidence="1">Cell outer membrane</location>
        <topology evidence="1">Multi-pass membrane protein</topology>
    </subcellularLocation>
</comment>
<feature type="signal peptide" evidence="3">
    <location>
        <begin position="1"/>
        <end position="25"/>
    </location>
</feature>
<keyword evidence="1" id="KW-1134">Transmembrane beta strand</keyword>
<evidence type="ECO:0000259" key="5">
    <source>
        <dbReference type="Pfam" id="PF07715"/>
    </source>
</evidence>
<evidence type="ECO:0000313" key="7">
    <source>
        <dbReference type="Proteomes" id="UP000683428"/>
    </source>
</evidence>
<keyword evidence="1 2" id="KW-0472">Membrane</keyword>
<dbReference type="Pfam" id="PF07715">
    <property type="entry name" value="Plug"/>
    <property type="match status" value="1"/>
</dbReference>
<comment type="similarity">
    <text evidence="1 2">Belongs to the TonB-dependent receptor family.</text>
</comment>
<keyword evidence="1" id="KW-0998">Cell outer membrane</keyword>
<gene>
    <name evidence="6" type="ORF">Azoinq_03825</name>
</gene>
<dbReference type="PANTHER" id="PTHR30069">
    <property type="entry name" value="TONB-DEPENDENT OUTER MEMBRANE RECEPTOR"/>
    <property type="match status" value="1"/>
</dbReference>
<evidence type="ECO:0000256" key="2">
    <source>
        <dbReference type="RuleBase" id="RU003357"/>
    </source>
</evidence>
<keyword evidence="6" id="KW-0675">Receptor</keyword>
<dbReference type="PROSITE" id="PS52016">
    <property type="entry name" value="TONB_DEPENDENT_REC_3"/>
    <property type="match status" value="1"/>
</dbReference>
<dbReference type="GO" id="GO:0015344">
    <property type="term" value="F:siderophore uptake transmembrane transporter activity"/>
    <property type="evidence" value="ECO:0007669"/>
    <property type="project" value="TreeGrafter"/>
</dbReference>
<dbReference type="Proteomes" id="UP000683428">
    <property type="component" value="Chromosome"/>
</dbReference>
<dbReference type="InterPro" id="IPR039426">
    <property type="entry name" value="TonB-dep_rcpt-like"/>
</dbReference>
<dbReference type="AlphaFoldDB" id="A0A975SNU2"/>
<reference evidence="6" key="1">
    <citation type="submission" date="2020-11" db="EMBL/GenBank/DDBJ databases">
        <title>Azospira inquinata sp. nov.</title>
        <authorList>
            <person name="Moe W.M."/>
            <person name="Mikes M.C."/>
        </authorList>
    </citation>
    <scope>NUCLEOTIDE SEQUENCE</scope>
    <source>
        <strain evidence="6">Azo-3</strain>
    </source>
</reference>
<evidence type="ECO:0000256" key="3">
    <source>
        <dbReference type="SAM" id="SignalP"/>
    </source>
</evidence>
<sequence length="755" mass="81959">MGFRIRPLPAAVGLACISMGMSALAWSQESTAPIPQLGEVVVTGDRISDVAEPTRVDTNTLRALAAGTSDTATLLRDVPGVAMSSAGGVSSLPVIHGLADDRNRIKVDGMDLISACGNHMNSPLSYIDPTNVESIQVYSGVTPVSVGGDAIGGTVVVKSRGPRFAQPGQGLLTTGELGAFYRSNGNGNGAHASATLASENLSITFNGSTAESDNYKAGGNFKPGTASLHTTTDHWISGDTVGSSAYKARNQSIDIAARNGSHVVDLKVGTQDIPYQGFPNQHMDMTSNKSDQVNLGYSGLYDWGKLEARVYYEHTRHKMNFSDDKEFWYANGSNYNIPGMPMATDGKNTGATIKAEINLNPRDILRLGSEFQHYRLNDEWAPSGGMMSPNTFVNINDGKRDRFDVFAEWEARWNNQWGSLLGIRSSTVKTDAGKVQGYRDTPATLYLNDANAFNNRNRSKTDNNLDLTALARYTANANLEYEGGYSRKTRSPSLYERYTWSTGGMAMAMNDWVNDGNAYKGNVDLKPEVAHTLSFTADWHDASKTEWGLRVTPYYSLVKDYIDATRCSPSNSGCVKPSTNLAGNQFAYLTLANEEARLYGLDISGFFPIAKYTGFGSFTGRGQLSYTHGKNQDTGDHLYNIMPLNAKLAVDHQLGNWTNTAEMILVSRKDDVSSVRNEMETGGYGLLNLRSSYNWKQARLDIGLDNVFNRLYSSPLGGAYIGQGMTMAINKASAPYGITVPGMGRSLYAGVTVKF</sequence>
<keyword evidence="3" id="KW-0732">Signal</keyword>
<name>A0A975SNU2_9RHOO</name>
<feature type="chain" id="PRO_5036711038" evidence="3">
    <location>
        <begin position="26"/>
        <end position="755"/>
    </location>
</feature>
<dbReference type="EMBL" id="CP064782">
    <property type="protein sequence ID" value="QWT49752.1"/>
    <property type="molecule type" value="Genomic_DNA"/>
</dbReference>
<dbReference type="PANTHER" id="PTHR30069:SF49">
    <property type="entry name" value="OUTER MEMBRANE PROTEIN C"/>
    <property type="match status" value="1"/>
</dbReference>
<dbReference type="InterPro" id="IPR000531">
    <property type="entry name" value="Beta-barrel_TonB"/>
</dbReference>
<dbReference type="RefSeq" id="WP_216125750.1">
    <property type="nucleotide sequence ID" value="NZ_CP064782.1"/>
</dbReference>
<accession>A0A975SNU2</accession>
<feature type="domain" description="TonB-dependent receptor-like beta-barrel" evidence="4">
    <location>
        <begin position="261"/>
        <end position="707"/>
    </location>
</feature>
<dbReference type="KEGG" id="aiq:Azoinq_03825"/>
<feature type="domain" description="TonB-dependent receptor plug" evidence="5">
    <location>
        <begin position="66"/>
        <end position="154"/>
    </location>
</feature>
<dbReference type="GO" id="GO:0009279">
    <property type="term" value="C:cell outer membrane"/>
    <property type="evidence" value="ECO:0007669"/>
    <property type="project" value="UniProtKB-SubCell"/>
</dbReference>
<protein>
    <submittedName>
        <fullName evidence="6">TonB-dependent receptor plug domain-containing protein</fullName>
    </submittedName>
</protein>
<organism evidence="6 7">
    <name type="scientific">Azospira inquinata</name>
    <dbReference type="NCBI Taxonomy" id="2785627"/>
    <lineage>
        <taxon>Bacteria</taxon>
        <taxon>Pseudomonadati</taxon>
        <taxon>Pseudomonadota</taxon>
        <taxon>Betaproteobacteria</taxon>
        <taxon>Rhodocyclales</taxon>
        <taxon>Rhodocyclaceae</taxon>
        <taxon>Azospira</taxon>
    </lineage>
</organism>
<dbReference type="InterPro" id="IPR012910">
    <property type="entry name" value="Plug_dom"/>
</dbReference>